<dbReference type="EMBL" id="HACG01034046">
    <property type="protein sequence ID" value="CEK80911.1"/>
    <property type="molecule type" value="Transcribed_RNA"/>
</dbReference>
<sequence>MDLYKYLVLAIISDVDALPCSCLLLSRFPYTLPVVTICSKPPLLIAYIYTQRSIVSTINFLVHPAKNGHPELSYYSESCYASLMLCFRFWCISVLQCMHHHQVPCQ</sequence>
<reference evidence="1" key="1">
    <citation type="submission" date="2014-12" db="EMBL/GenBank/DDBJ databases">
        <title>Insight into the proteome of Arion vulgaris.</title>
        <authorList>
            <person name="Aradska J."/>
            <person name="Bulat T."/>
            <person name="Smidak R."/>
            <person name="Sarate P."/>
            <person name="Gangsoo J."/>
            <person name="Sialana F."/>
            <person name="Bilban M."/>
            <person name="Lubec G."/>
        </authorList>
    </citation>
    <scope>NUCLEOTIDE SEQUENCE</scope>
    <source>
        <tissue evidence="1">Skin</tissue>
    </source>
</reference>
<organism evidence="1">
    <name type="scientific">Arion vulgaris</name>
    <dbReference type="NCBI Taxonomy" id="1028688"/>
    <lineage>
        <taxon>Eukaryota</taxon>
        <taxon>Metazoa</taxon>
        <taxon>Spiralia</taxon>
        <taxon>Lophotrochozoa</taxon>
        <taxon>Mollusca</taxon>
        <taxon>Gastropoda</taxon>
        <taxon>Heterobranchia</taxon>
        <taxon>Euthyneura</taxon>
        <taxon>Panpulmonata</taxon>
        <taxon>Eupulmonata</taxon>
        <taxon>Stylommatophora</taxon>
        <taxon>Helicina</taxon>
        <taxon>Arionoidea</taxon>
        <taxon>Arionidae</taxon>
        <taxon>Arion</taxon>
    </lineage>
</organism>
<name>A0A0B7ALQ4_9EUPU</name>
<feature type="non-terminal residue" evidence="1">
    <location>
        <position position="106"/>
    </location>
</feature>
<accession>A0A0B7ALQ4</accession>
<proteinExistence type="predicted"/>
<protein>
    <submittedName>
        <fullName evidence="1">Uncharacterized protein</fullName>
    </submittedName>
</protein>
<gene>
    <name evidence="1" type="primary">ORF123369</name>
</gene>
<evidence type="ECO:0000313" key="1">
    <source>
        <dbReference type="EMBL" id="CEK80911.1"/>
    </source>
</evidence>
<dbReference type="AlphaFoldDB" id="A0A0B7ALQ4"/>